<evidence type="ECO:0000256" key="3">
    <source>
        <dbReference type="ARBA" id="ARBA00023163"/>
    </source>
</evidence>
<feature type="DNA-binding region" description="H-T-H motif" evidence="4">
    <location>
        <begin position="35"/>
        <end position="54"/>
    </location>
</feature>
<dbReference type="KEGG" id="spzr:G5C33_14055"/>
<accession>A0A6G6Y7H5</accession>
<evidence type="ECO:0000256" key="4">
    <source>
        <dbReference type="PROSITE-ProRule" id="PRU00335"/>
    </source>
</evidence>
<dbReference type="EMBL" id="CP049109">
    <property type="protein sequence ID" value="QIG80801.1"/>
    <property type="molecule type" value="Genomic_DNA"/>
</dbReference>
<evidence type="ECO:0000256" key="1">
    <source>
        <dbReference type="ARBA" id="ARBA00023015"/>
    </source>
</evidence>
<keyword evidence="2 4" id="KW-0238">DNA-binding</keyword>
<dbReference type="Pfam" id="PF00440">
    <property type="entry name" value="TetR_N"/>
    <property type="match status" value="1"/>
</dbReference>
<dbReference type="Gene3D" id="1.10.357.10">
    <property type="entry name" value="Tetracycline Repressor, domain 2"/>
    <property type="match status" value="1"/>
</dbReference>
<evidence type="ECO:0000313" key="6">
    <source>
        <dbReference type="EMBL" id="QIG80801.1"/>
    </source>
</evidence>
<dbReference type="PRINTS" id="PR00455">
    <property type="entry name" value="HTHTETR"/>
</dbReference>
<name>A0A6G6Y7H5_9SPHN</name>
<protein>
    <submittedName>
        <fullName evidence="6">TetR/AcrR family transcriptional regulator</fullName>
    </submittedName>
</protein>
<gene>
    <name evidence="6" type="ORF">G5C33_14055</name>
</gene>
<proteinExistence type="predicted"/>
<dbReference type="GO" id="GO:0003700">
    <property type="term" value="F:DNA-binding transcription factor activity"/>
    <property type="evidence" value="ECO:0007669"/>
    <property type="project" value="TreeGrafter"/>
</dbReference>
<feature type="domain" description="HTH tetR-type" evidence="5">
    <location>
        <begin position="12"/>
        <end position="72"/>
    </location>
</feature>
<dbReference type="InterPro" id="IPR009057">
    <property type="entry name" value="Homeodomain-like_sf"/>
</dbReference>
<dbReference type="Proteomes" id="UP000501568">
    <property type="component" value="Chromosome"/>
</dbReference>
<evidence type="ECO:0000313" key="7">
    <source>
        <dbReference type="Proteomes" id="UP000501568"/>
    </source>
</evidence>
<evidence type="ECO:0000256" key="2">
    <source>
        <dbReference type="ARBA" id="ARBA00023125"/>
    </source>
</evidence>
<dbReference type="AlphaFoldDB" id="A0A6G6Y7H5"/>
<dbReference type="PANTHER" id="PTHR30055">
    <property type="entry name" value="HTH-TYPE TRANSCRIPTIONAL REGULATOR RUTR"/>
    <property type="match status" value="1"/>
</dbReference>
<dbReference type="GO" id="GO:0000976">
    <property type="term" value="F:transcription cis-regulatory region binding"/>
    <property type="evidence" value="ECO:0007669"/>
    <property type="project" value="TreeGrafter"/>
</dbReference>
<dbReference type="InterPro" id="IPR050109">
    <property type="entry name" value="HTH-type_TetR-like_transc_reg"/>
</dbReference>
<keyword evidence="1" id="KW-0805">Transcription regulation</keyword>
<dbReference type="PROSITE" id="PS50977">
    <property type="entry name" value="HTH_TETR_2"/>
    <property type="match status" value="1"/>
</dbReference>
<dbReference type="PANTHER" id="PTHR30055:SF234">
    <property type="entry name" value="HTH-TYPE TRANSCRIPTIONAL REGULATOR BETI"/>
    <property type="match status" value="1"/>
</dbReference>
<evidence type="ECO:0000259" key="5">
    <source>
        <dbReference type="PROSITE" id="PS50977"/>
    </source>
</evidence>
<sequence>MAGKRRIGAENSETRARILDAAEQVIRDEGYAAASTRRVAAVAGLQPSLVHYYFPTTEDVFLAVFRRGAEQSDALLDAALAGADPVHALWRIFTDTSRNRLTIEFLAYASHREGIRAEVARHSADMRARQAELMQRVLGDRIGAEHQATPEGLALILAGIGRALAMEAELGIESGHDDARRMVENWLDRVLSAQSEPAPTS</sequence>
<organism evidence="6 7">
    <name type="scientific">Stakelama tenebrarum</name>
    <dbReference type="NCBI Taxonomy" id="2711215"/>
    <lineage>
        <taxon>Bacteria</taxon>
        <taxon>Pseudomonadati</taxon>
        <taxon>Pseudomonadota</taxon>
        <taxon>Alphaproteobacteria</taxon>
        <taxon>Sphingomonadales</taxon>
        <taxon>Sphingomonadaceae</taxon>
        <taxon>Stakelama</taxon>
    </lineage>
</organism>
<dbReference type="SUPFAM" id="SSF46689">
    <property type="entry name" value="Homeodomain-like"/>
    <property type="match status" value="1"/>
</dbReference>
<keyword evidence="3" id="KW-0804">Transcription</keyword>
<keyword evidence="7" id="KW-1185">Reference proteome</keyword>
<dbReference type="InterPro" id="IPR001647">
    <property type="entry name" value="HTH_TetR"/>
</dbReference>
<dbReference type="RefSeq" id="WP_165327809.1">
    <property type="nucleotide sequence ID" value="NZ_CP049109.1"/>
</dbReference>
<reference evidence="6 7" key="1">
    <citation type="submission" date="2020-02" db="EMBL/GenBank/DDBJ databases">
        <authorList>
            <person name="Zheng R.K."/>
            <person name="Sun C.M."/>
        </authorList>
    </citation>
    <scope>NUCLEOTIDE SEQUENCE [LARGE SCALE GENOMIC DNA]</scope>
    <source>
        <strain evidence="7">zrk23</strain>
    </source>
</reference>